<protein>
    <submittedName>
        <fullName evidence="2">Uncharacterized protein</fullName>
    </submittedName>
</protein>
<feature type="region of interest" description="Disordered" evidence="1">
    <location>
        <begin position="603"/>
        <end position="622"/>
    </location>
</feature>
<proteinExistence type="predicted"/>
<name>A0ABP0F2A6_CLALP</name>
<feature type="compositionally biased region" description="Basic and acidic residues" evidence="1">
    <location>
        <begin position="523"/>
        <end position="532"/>
    </location>
</feature>
<keyword evidence="3" id="KW-1185">Reference proteome</keyword>
<feature type="region of interest" description="Disordered" evidence="1">
    <location>
        <begin position="509"/>
        <end position="536"/>
    </location>
</feature>
<evidence type="ECO:0000313" key="3">
    <source>
        <dbReference type="Proteomes" id="UP001642483"/>
    </source>
</evidence>
<evidence type="ECO:0000313" key="2">
    <source>
        <dbReference type="EMBL" id="CAK8672996.1"/>
    </source>
</evidence>
<feature type="region of interest" description="Disordered" evidence="1">
    <location>
        <begin position="267"/>
        <end position="301"/>
    </location>
</feature>
<dbReference type="Proteomes" id="UP001642483">
    <property type="component" value="Unassembled WGS sequence"/>
</dbReference>
<sequence length="689" mass="79858">MHLKSPGEKHSYTAEELQHLVAALGYPKEIFKKNLPSTVYENDKVSTKDLLHYCDLRYFHQDLHFTINLKSSSYNAEILKKSILLVSKQLLSFKELENVRLAYEAYEEFDQRGMKLCERTLLRSLKLCQRVISPQKLANKLRHVRSTFKEKHRIQLYEFLDLIVLCDSIPDDSDGNEVKPLDKTWRDVYQVENFSEFVIPNDKKLWKLLNERYRNEELQYGRPTLVSQKFVEDPLTADDFHKQVKLSNKGFLTLQRKLKESDKQIKLSRGGFTNTKPRPKSTISASTTRSKPTKFSESNGSALSWSKMIQRGTMTRLSPTATTLTGFPSHRSAPVGGNVKRMMAKRPLSCPPVVDKHTQDETKNKFNDLKFEMETKKQRWSDRFVSEISQYLPEYKEVLKRMVEEPGPPGKRNRRRLVRARPSPGVLSRLAQPKPMLPQNHVTHCDATRLGFGDDPHATQLQRHALEVKRAIEEERRRLKRDQVGWNAFSGSNANLFQRLLCDIDEESLSEKNEETDDDDAPEEKSLNKVDDADTEDKDDVIKEVEVVDDAEKRRLAVLEYFSRPRDRVGEVMQLMTKGYDRIFIRLDDDVYTESTKKLDESLPRLSRDSSAEDFSQPLNPVKSQANDVTEFEKFVENPANLTVPDDVFRSRSNKSIADLRRIRKSYERFSARLENIEAKSILSLAKFS</sequence>
<evidence type="ECO:0000256" key="1">
    <source>
        <dbReference type="SAM" id="MobiDB-lite"/>
    </source>
</evidence>
<accession>A0ABP0F2A6</accession>
<feature type="compositionally biased region" description="Polar residues" evidence="1">
    <location>
        <begin position="271"/>
        <end position="301"/>
    </location>
</feature>
<feature type="compositionally biased region" description="Polar residues" evidence="1">
    <location>
        <begin position="613"/>
        <end position="622"/>
    </location>
</feature>
<comment type="caution">
    <text evidence="2">The sequence shown here is derived from an EMBL/GenBank/DDBJ whole genome shotgun (WGS) entry which is preliminary data.</text>
</comment>
<dbReference type="EMBL" id="CAWYQH010000002">
    <property type="protein sequence ID" value="CAK8672996.1"/>
    <property type="molecule type" value="Genomic_DNA"/>
</dbReference>
<gene>
    <name evidence="2" type="ORF">CVLEPA_LOCUS2785</name>
</gene>
<organism evidence="2 3">
    <name type="scientific">Clavelina lepadiformis</name>
    <name type="common">Light-bulb sea squirt</name>
    <name type="synonym">Ascidia lepadiformis</name>
    <dbReference type="NCBI Taxonomy" id="159417"/>
    <lineage>
        <taxon>Eukaryota</taxon>
        <taxon>Metazoa</taxon>
        <taxon>Chordata</taxon>
        <taxon>Tunicata</taxon>
        <taxon>Ascidiacea</taxon>
        <taxon>Aplousobranchia</taxon>
        <taxon>Clavelinidae</taxon>
        <taxon>Clavelina</taxon>
    </lineage>
</organism>
<reference evidence="2 3" key="1">
    <citation type="submission" date="2024-02" db="EMBL/GenBank/DDBJ databases">
        <authorList>
            <person name="Daric V."/>
            <person name="Darras S."/>
        </authorList>
    </citation>
    <scope>NUCLEOTIDE SEQUENCE [LARGE SCALE GENOMIC DNA]</scope>
</reference>
<feature type="compositionally biased region" description="Acidic residues" evidence="1">
    <location>
        <begin position="509"/>
        <end position="522"/>
    </location>
</feature>